<evidence type="ECO:0000313" key="2">
    <source>
        <dbReference type="EMBL" id="KIG15887.1"/>
    </source>
</evidence>
<dbReference type="EMBL" id="JMCC02000046">
    <property type="protein sequence ID" value="KIG15887.1"/>
    <property type="molecule type" value="Genomic_DNA"/>
</dbReference>
<accession>A0A0C2D780</accession>
<reference evidence="2 3" key="1">
    <citation type="submission" date="2014-12" db="EMBL/GenBank/DDBJ databases">
        <title>Genome assembly of Enhygromyxa salina DSM 15201.</title>
        <authorList>
            <person name="Sharma G."/>
            <person name="Subramanian S."/>
        </authorList>
    </citation>
    <scope>NUCLEOTIDE SEQUENCE [LARGE SCALE GENOMIC DNA]</scope>
    <source>
        <strain evidence="2 3">DSM 15201</strain>
    </source>
</reference>
<dbReference type="Pfam" id="PF19493">
    <property type="entry name" value="Trypco1"/>
    <property type="match status" value="1"/>
</dbReference>
<organism evidence="2 3">
    <name type="scientific">Enhygromyxa salina</name>
    <dbReference type="NCBI Taxonomy" id="215803"/>
    <lineage>
        <taxon>Bacteria</taxon>
        <taxon>Pseudomonadati</taxon>
        <taxon>Myxococcota</taxon>
        <taxon>Polyangia</taxon>
        <taxon>Nannocystales</taxon>
        <taxon>Nannocystaceae</taxon>
        <taxon>Enhygromyxa</taxon>
    </lineage>
</organism>
<dbReference type="InterPro" id="IPR045794">
    <property type="entry name" value="Trypco1"/>
</dbReference>
<name>A0A0C2D780_9BACT</name>
<protein>
    <recommendedName>
        <fullName evidence="1">Trypsin-co-occurring domain-containing protein</fullName>
    </recommendedName>
</protein>
<dbReference type="AlphaFoldDB" id="A0A0C2D780"/>
<sequence length="102" mass="10850">MLALGDQGPKVWLEAMPAIVRETGSAMTPSTHSQRVSTVGTAAISDVVKAVAKQLEAELQDANLDKVNLGFSLSVDTSGRVLIGASGTFRVQLEWRKPAQDE</sequence>
<evidence type="ECO:0000259" key="1">
    <source>
        <dbReference type="Pfam" id="PF19493"/>
    </source>
</evidence>
<feature type="domain" description="Trypsin-co-occurring" evidence="1">
    <location>
        <begin position="6"/>
        <end position="97"/>
    </location>
</feature>
<gene>
    <name evidence="2" type="ORF">DB30_05194</name>
</gene>
<evidence type="ECO:0000313" key="3">
    <source>
        <dbReference type="Proteomes" id="UP000031599"/>
    </source>
</evidence>
<dbReference type="Proteomes" id="UP000031599">
    <property type="component" value="Unassembled WGS sequence"/>
</dbReference>
<proteinExistence type="predicted"/>
<comment type="caution">
    <text evidence="2">The sequence shown here is derived from an EMBL/GenBank/DDBJ whole genome shotgun (WGS) entry which is preliminary data.</text>
</comment>